<dbReference type="PROSITE" id="PS50113">
    <property type="entry name" value="PAC"/>
    <property type="match status" value="1"/>
</dbReference>
<protein>
    <submittedName>
        <fullName evidence="4">PAS domain S-box-containing protein</fullName>
    </submittedName>
</protein>
<dbReference type="Pfam" id="PF13426">
    <property type="entry name" value="PAS_9"/>
    <property type="match status" value="1"/>
</dbReference>
<proteinExistence type="predicted"/>
<evidence type="ECO:0000313" key="5">
    <source>
        <dbReference type="Proteomes" id="UP000242682"/>
    </source>
</evidence>
<feature type="domain" description="PAS" evidence="1">
    <location>
        <begin position="16"/>
        <end position="85"/>
    </location>
</feature>
<dbReference type="InterPro" id="IPR051932">
    <property type="entry name" value="Bact_StressResp_Reg"/>
</dbReference>
<dbReference type="PROSITE" id="PS50112">
    <property type="entry name" value="PAS"/>
    <property type="match status" value="1"/>
</dbReference>
<keyword evidence="5" id="KW-1185">Reference proteome</keyword>
<dbReference type="SUPFAM" id="SSF52091">
    <property type="entry name" value="SpoIIaa-like"/>
    <property type="match status" value="1"/>
</dbReference>
<dbReference type="PROSITE" id="PS50801">
    <property type="entry name" value="STAS"/>
    <property type="match status" value="1"/>
</dbReference>
<dbReference type="NCBIfam" id="TIGR00229">
    <property type="entry name" value="sensory_box"/>
    <property type="match status" value="1"/>
</dbReference>
<reference evidence="4 5" key="1">
    <citation type="submission" date="2018-03" db="EMBL/GenBank/DDBJ databases">
        <title>Genomic Encyclopedia of Type Strains, Phase III (KMG-III): the genomes of soil and plant-associated and newly described type strains.</title>
        <authorList>
            <person name="Whitman W."/>
        </authorList>
    </citation>
    <scope>NUCLEOTIDE SEQUENCE [LARGE SCALE GENOMIC DNA]</scope>
    <source>
        <strain evidence="4 5">CGMCC 1.12259</strain>
    </source>
</reference>
<evidence type="ECO:0000259" key="1">
    <source>
        <dbReference type="PROSITE" id="PS50112"/>
    </source>
</evidence>
<accession>A0A2P8H7M5</accession>
<comment type="caution">
    <text evidence="4">The sequence shown here is derived from an EMBL/GenBank/DDBJ whole genome shotgun (WGS) entry which is preliminary data.</text>
</comment>
<dbReference type="PANTHER" id="PTHR33745">
    <property type="entry name" value="RSBT ANTAGONIST PROTEIN RSBS-RELATED"/>
    <property type="match status" value="1"/>
</dbReference>
<feature type="domain" description="PAC" evidence="2">
    <location>
        <begin position="89"/>
        <end position="139"/>
    </location>
</feature>
<dbReference type="CDD" id="cd00130">
    <property type="entry name" value="PAS"/>
    <property type="match status" value="1"/>
</dbReference>
<dbReference type="PANTHER" id="PTHR33745:SF8">
    <property type="entry name" value="BLUE-LIGHT PHOTORECEPTOR"/>
    <property type="match status" value="1"/>
</dbReference>
<dbReference type="RefSeq" id="WP_106531991.1">
    <property type="nucleotide sequence ID" value="NZ_PYAT01000001.1"/>
</dbReference>
<dbReference type="EMBL" id="PYAT01000001">
    <property type="protein sequence ID" value="PSL42216.1"/>
    <property type="molecule type" value="Genomic_DNA"/>
</dbReference>
<feature type="domain" description="STAS" evidence="3">
    <location>
        <begin position="148"/>
        <end position="259"/>
    </location>
</feature>
<dbReference type="InterPro" id="IPR000014">
    <property type="entry name" value="PAS"/>
</dbReference>
<evidence type="ECO:0000259" key="2">
    <source>
        <dbReference type="PROSITE" id="PS50113"/>
    </source>
</evidence>
<dbReference type="Pfam" id="PF01740">
    <property type="entry name" value="STAS"/>
    <property type="match status" value="1"/>
</dbReference>
<evidence type="ECO:0000259" key="3">
    <source>
        <dbReference type="PROSITE" id="PS50801"/>
    </source>
</evidence>
<organism evidence="4 5">
    <name type="scientific">Planomicrobium soli</name>
    <dbReference type="NCBI Taxonomy" id="1176648"/>
    <lineage>
        <taxon>Bacteria</taxon>
        <taxon>Bacillati</taxon>
        <taxon>Bacillota</taxon>
        <taxon>Bacilli</taxon>
        <taxon>Bacillales</taxon>
        <taxon>Caryophanaceae</taxon>
        <taxon>Planomicrobium</taxon>
    </lineage>
</organism>
<dbReference type="Proteomes" id="UP000242682">
    <property type="component" value="Unassembled WGS sequence"/>
</dbReference>
<dbReference type="InterPro" id="IPR035965">
    <property type="entry name" value="PAS-like_dom_sf"/>
</dbReference>
<sequence length="264" mass="29919">MEFKLSDEPIQAISEREHFYRQLIEQSSEIIIVHQNHQVLYINESGSKALRGTKEQILGASVLSIIKEEYKEAIRQRIQKVMAENKPAQLIEQTMLRLDGSPFDVEVNCSPVIYRNQKAIQSVLRDITPRKEAERKQKELVKEINSISAPIVPVSKGVSVLPLIGSIDPIRAKQLAEDIPSKIQKYNVDYLIIDFSGIYNIDSLVIEYLFQISKTIRLLGIQPILTGLRPDLAQKVVEIGVDLSAIHTMATVEDAMNYLARKNQ</sequence>
<dbReference type="SUPFAM" id="SSF55785">
    <property type="entry name" value="PYP-like sensor domain (PAS domain)"/>
    <property type="match status" value="1"/>
</dbReference>
<evidence type="ECO:0000313" key="4">
    <source>
        <dbReference type="EMBL" id="PSL42216.1"/>
    </source>
</evidence>
<dbReference type="Gene3D" id="3.30.750.24">
    <property type="entry name" value="STAS domain"/>
    <property type="match status" value="1"/>
</dbReference>
<dbReference type="OrthoDB" id="9800154at2"/>
<dbReference type="InterPro" id="IPR002645">
    <property type="entry name" value="STAS_dom"/>
</dbReference>
<dbReference type="Gene3D" id="3.30.450.20">
    <property type="entry name" value="PAS domain"/>
    <property type="match status" value="1"/>
</dbReference>
<dbReference type="AlphaFoldDB" id="A0A2P8H7M5"/>
<dbReference type="SMART" id="SM00086">
    <property type="entry name" value="PAC"/>
    <property type="match status" value="2"/>
</dbReference>
<dbReference type="InterPro" id="IPR036513">
    <property type="entry name" value="STAS_dom_sf"/>
</dbReference>
<dbReference type="CDD" id="cd07041">
    <property type="entry name" value="STAS_RsbR_RsbS_like"/>
    <property type="match status" value="1"/>
</dbReference>
<gene>
    <name evidence="4" type="ORF">B0H99_101465</name>
</gene>
<name>A0A2P8H7M5_9BACL</name>
<dbReference type="InterPro" id="IPR001610">
    <property type="entry name" value="PAC"/>
</dbReference>
<dbReference type="SMART" id="SM00091">
    <property type="entry name" value="PAS"/>
    <property type="match status" value="1"/>
</dbReference>
<dbReference type="InterPro" id="IPR000700">
    <property type="entry name" value="PAS-assoc_C"/>
</dbReference>